<dbReference type="SUPFAM" id="SSF50494">
    <property type="entry name" value="Trypsin-like serine proteases"/>
    <property type="match status" value="1"/>
</dbReference>
<feature type="signal peptide" evidence="8">
    <location>
        <begin position="1"/>
        <end position="18"/>
    </location>
</feature>
<dbReference type="SMART" id="SM00020">
    <property type="entry name" value="Tryp_SPc"/>
    <property type="match status" value="1"/>
</dbReference>
<evidence type="ECO:0000256" key="8">
    <source>
        <dbReference type="SAM" id="SignalP"/>
    </source>
</evidence>
<name>A0AAJ6YQ98_9HYME</name>
<evidence type="ECO:0000256" key="5">
    <source>
        <dbReference type="ARBA" id="ARBA00022825"/>
    </source>
</evidence>
<evidence type="ECO:0000313" key="11">
    <source>
        <dbReference type="RefSeq" id="XP_011502210.1"/>
    </source>
</evidence>
<dbReference type="PROSITE" id="PS00134">
    <property type="entry name" value="TRYPSIN_HIS"/>
    <property type="match status" value="1"/>
</dbReference>
<dbReference type="Gene3D" id="2.40.10.10">
    <property type="entry name" value="Trypsin-like serine proteases"/>
    <property type="match status" value="1"/>
</dbReference>
<dbReference type="InterPro" id="IPR043504">
    <property type="entry name" value="Peptidase_S1_PA_chymotrypsin"/>
</dbReference>
<keyword evidence="6" id="KW-1015">Disulfide bond</keyword>
<evidence type="ECO:0000313" key="10">
    <source>
        <dbReference type="Proteomes" id="UP000695007"/>
    </source>
</evidence>
<dbReference type="InterPro" id="IPR001314">
    <property type="entry name" value="Peptidase_S1A"/>
</dbReference>
<dbReference type="Pfam" id="PF00089">
    <property type="entry name" value="Trypsin"/>
    <property type="match status" value="1"/>
</dbReference>
<dbReference type="PROSITE" id="PS00135">
    <property type="entry name" value="TRYPSIN_SER"/>
    <property type="match status" value="1"/>
</dbReference>
<organism evidence="10 11">
    <name type="scientific">Ceratosolen solmsi marchali</name>
    <dbReference type="NCBI Taxonomy" id="326594"/>
    <lineage>
        <taxon>Eukaryota</taxon>
        <taxon>Metazoa</taxon>
        <taxon>Ecdysozoa</taxon>
        <taxon>Arthropoda</taxon>
        <taxon>Hexapoda</taxon>
        <taxon>Insecta</taxon>
        <taxon>Pterygota</taxon>
        <taxon>Neoptera</taxon>
        <taxon>Endopterygota</taxon>
        <taxon>Hymenoptera</taxon>
        <taxon>Apocrita</taxon>
        <taxon>Proctotrupomorpha</taxon>
        <taxon>Chalcidoidea</taxon>
        <taxon>Agaonidae</taxon>
        <taxon>Agaoninae</taxon>
        <taxon>Ceratosolen</taxon>
    </lineage>
</organism>
<dbReference type="PRINTS" id="PR00722">
    <property type="entry name" value="CHYMOTRYPSIN"/>
</dbReference>
<dbReference type="FunFam" id="2.40.10.10:FF:000068">
    <property type="entry name" value="transmembrane protease serine 2"/>
    <property type="match status" value="1"/>
</dbReference>
<proteinExistence type="inferred from homology"/>
<evidence type="ECO:0000256" key="4">
    <source>
        <dbReference type="ARBA" id="ARBA00022801"/>
    </source>
</evidence>
<evidence type="ECO:0000259" key="9">
    <source>
        <dbReference type="PROSITE" id="PS50240"/>
    </source>
</evidence>
<feature type="domain" description="Peptidase S1" evidence="9">
    <location>
        <begin position="23"/>
        <end position="253"/>
    </location>
</feature>
<comment type="similarity">
    <text evidence="2">Belongs to the peptidase S1 family.</text>
</comment>
<dbReference type="InterPro" id="IPR009003">
    <property type="entry name" value="Peptidase_S1_PA"/>
</dbReference>
<dbReference type="PANTHER" id="PTHR24276">
    <property type="entry name" value="POLYSERASE-RELATED"/>
    <property type="match status" value="1"/>
</dbReference>
<evidence type="ECO:0000256" key="6">
    <source>
        <dbReference type="ARBA" id="ARBA00023157"/>
    </source>
</evidence>
<dbReference type="AlphaFoldDB" id="A0AAJ6YQ98"/>
<dbReference type="FunFam" id="2.40.10.10:FF:000036">
    <property type="entry name" value="Trypsin beta"/>
    <property type="match status" value="1"/>
</dbReference>
<keyword evidence="4 7" id="KW-0378">Hydrolase</keyword>
<dbReference type="RefSeq" id="XP_011502210.1">
    <property type="nucleotide sequence ID" value="XM_011503908.1"/>
</dbReference>
<feature type="chain" id="PRO_5042594301" evidence="8">
    <location>
        <begin position="19"/>
        <end position="254"/>
    </location>
</feature>
<accession>A0AAJ6YQ98</accession>
<dbReference type="GO" id="GO:0006508">
    <property type="term" value="P:proteolysis"/>
    <property type="evidence" value="ECO:0007669"/>
    <property type="project" value="UniProtKB-KW"/>
</dbReference>
<dbReference type="Proteomes" id="UP000695007">
    <property type="component" value="Unplaced"/>
</dbReference>
<keyword evidence="10" id="KW-1185">Reference proteome</keyword>
<evidence type="ECO:0000256" key="2">
    <source>
        <dbReference type="ARBA" id="ARBA00007664"/>
    </source>
</evidence>
<dbReference type="PROSITE" id="PS50240">
    <property type="entry name" value="TRYPSIN_DOM"/>
    <property type="match status" value="1"/>
</dbReference>
<dbReference type="InterPro" id="IPR050430">
    <property type="entry name" value="Peptidase_S1"/>
</dbReference>
<evidence type="ECO:0000256" key="7">
    <source>
        <dbReference type="RuleBase" id="RU363034"/>
    </source>
</evidence>
<keyword evidence="3 7" id="KW-0645">Protease</keyword>
<dbReference type="GeneID" id="105365680"/>
<keyword evidence="5 7" id="KW-0720">Serine protease</keyword>
<dbReference type="GO" id="GO:0005576">
    <property type="term" value="C:extracellular region"/>
    <property type="evidence" value="ECO:0007669"/>
    <property type="project" value="UniProtKB-SubCell"/>
</dbReference>
<comment type="subcellular location">
    <subcellularLocation>
        <location evidence="1">Secreted</location>
        <location evidence="1">Extracellular space</location>
    </subcellularLocation>
</comment>
<evidence type="ECO:0000256" key="1">
    <source>
        <dbReference type="ARBA" id="ARBA00004239"/>
    </source>
</evidence>
<dbReference type="GO" id="GO:0004252">
    <property type="term" value="F:serine-type endopeptidase activity"/>
    <property type="evidence" value="ECO:0007669"/>
    <property type="project" value="InterPro"/>
</dbReference>
<dbReference type="CDD" id="cd00190">
    <property type="entry name" value="Tryp_SPc"/>
    <property type="match status" value="1"/>
</dbReference>
<dbReference type="InterPro" id="IPR018114">
    <property type="entry name" value="TRYPSIN_HIS"/>
</dbReference>
<sequence length="254" mass="28442">MYVSILTYFCIALVGVFSKSIRIMGGNNADIKEFPFLVSLTYIDDNKHTCGGAIISNYHILTAAHCLFNKHTDNDYLVIYSGSTSLKIRSGYEYRLKQIFIHPEFNGNKLKEMMNRHDIAIIEVEGFIEFNEYQQKARLPTENVYASTIATIAGWGLLDFPSIYYPEKLQKTSLKILDNSICRKKLPFNIHEDQLCAFEKIGVGVCVGDSGGPLILNGEVIGVISIGLPCGQGIPDVFTKVYSYLDFIRSIIGN</sequence>
<evidence type="ECO:0000256" key="3">
    <source>
        <dbReference type="ARBA" id="ARBA00022670"/>
    </source>
</evidence>
<dbReference type="KEGG" id="csol:105365680"/>
<keyword evidence="8" id="KW-0732">Signal</keyword>
<gene>
    <name evidence="11" type="primary">LOC105365680</name>
</gene>
<dbReference type="PANTHER" id="PTHR24276:SF98">
    <property type="entry name" value="FI18310P1-RELATED"/>
    <property type="match status" value="1"/>
</dbReference>
<protein>
    <submittedName>
        <fullName evidence="11">Chymotrypsin-2-like isoform X1</fullName>
    </submittedName>
</protein>
<reference evidence="11" key="1">
    <citation type="submission" date="2025-08" db="UniProtKB">
        <authorList>
            <consortium name="RefSeq"/>
        </authorList>
    </citation>
    <scope>IDENTIFICATION</scope>
</reference>
<dbReference type="InterPro" id="IPR033116">
    <property type="entry name" value="TRYPSIN_SER"/>
</dbReference>
<dbReference type="InterPro" id="IPR001254">
    <property type="entry name" value="Trypsin_dom"/>
</dbReference>